<reference evidence="2" key="1">
    <citation type="submission" date="2010-08" db="EMBL/GenBank/DDBJ databases">
        <authorList>
            <consortium name="Caenorhabditis japonica Sequencing Consortium"/>
            <person name="Wilson R.K."/>
        </authorList>
    </citation>
    <scope>NUCLEOTIDE SEQUENCE [LARGE SCALE GENOMIC DNA]</scope>
    <source>
        <strain evidence="2">DF5081</strain>
    </source>
</reference>
<dbReference type="InterPro" id="IPR042797">
    <property type="entry name" value="GRXCR1"/>
</dbReference>
<protein>
    <submittedName>
        <fullName evidence="1">Uncharacterized protein</fullName>
    </submittedName>
</protein>
<keyword evidence="2" id="KW-1185">Reference proteome</keyword>
<organism evidence="1 2">
    <name type="scientific">Caenorhabditis japonica</name>
    <dbReference type="NCBI Taxonomy" id="281687"/>
    <lineage>
        <taxon>Eukaryota</taxon>
        <taxon>Metazoa</taxon>
        <taxon>Ecdysozoa</taxon>
        <taxon>Nematoda</taxon>
        <taxon>Chromadorea</taxon>
        <taxon>Rhabditida</taxon>
        <taxon>Rhabditina</taxon>
        <taxon>Rhabditomorpha</taxon>
        <taxon>Rhabditoidea</taxon>
        <taxon>Rhabditidae</taxon>
        <taxon>Peloderinae</taxon>
        <taxon>Caenorhabditis</taxon>
    </lineage>
</organism>
<accession>A0A8R1EUR0</accession>
<dbReference type="AlphaFoldDB" id="A0A8R1EUR0"/>
<dbReference type="Proteomes" id="UP000005237">
    <property type="component" value="Unassembled WGS sequence"/>
</dbReference>
<evidence type="ECO:0000313" key="1">
    <source>
        <dbReference type="EnsemblMetazoa" id="CJA43243.1"/>
    </source>
</evidence>
<dbReference type="PANTHER" id="PTHR46990">
    <property type="entry name" value="GLUTAREDOXIN DOMAIN-CONTAINING CYSTEINE-RICH PROTEIN 1"/>
    <property type="match status" value="1"/>
</dbReference>
<name>A0A8R1EUR0_CAEJA</name>
<dbReference type="SUPFAM" id="SSF52833">
    <property type="entry name" value="Thioredoxin-like"/>
    <property type="match status" value="1"/>
</dbReference>
<dbReference type="InterPro" id="IPR036249">
    <property type="entry name" value="Thioredoxin-like_sf"/>
</dbReference>
<proteinExistence type="predicted"/>
<dbReference type="GO" id="GO:0007605">
    <property type="term" value="P:sensory perception of sound"/>
    <property type="evidence" value="ECO:0007669"/>
    <property type="project" value="InterPro"/>
</dbReference>
<dbReference type="PANTHER" id="PTHR46990:SF1">
    <property type="entry name" value="GLUTAREDOXIN DOMAIN-CONTAINING CYSTEINE-RICH PROTEIN 1"/>
    <property type="match status" value="1"/>
</dbReference>
<dbReference type="EnsemblMetazoa" id="CJA43243.1">
    <property type="protein sequence ID" value="CJA43243.1"/>
    <property type="gene ID" value="WBGene00219091"/>
</dbReference>
<evidence type="ECO:0000313" key="2">
    <source>
        <dbReference type="Proteomes" id="UP000005237"/>
    </source>
</evidence>
<sequence>MRRNGSVRGRKNLVKNALLKFKNAESPNSGVVVYLTSCGVLRKSFDKCRVVTQIFEAFRVKFEIRDLNICLSYVEELSEKSKLKESGGYQKDLIFDSLPLVYVDGHFWEMRKR</sequence>
<reference evidence="1" key="2">
    <citation type="submission" date="2022-06" db="UniProtKB">
        <authorList>
            <consortium name="EnsemblMetazoa"/>
        </authorList>
    </citation>
    <scope>IDENTIFICATION</scope>
    <source>
        <strain evidence="1">DF5081</strain>
    </source>
</reference>